<dbReference type="PANTHER" id="PTHR22916:SF3">
    <property type="entry name" value="UDP-GLCNAC:BETAGAL BETA-1,3-N-ACETYLGLUCOSAMINYLTRANSFERASE-LIKE PROTEIN 1"/>
    <property type="match status" value="1"/>
</dbReference>
<protein>
    <submittedName>
        <fullName evidence="2">Glycosyltransferase family 2 protein</fullName>
    </submittedName>
</protein>
<name>A0A516GQC5_9FLAO</name>
<dbReference type="CDD" id="cd00761">
    <property type="entry name" value="Glyco_tranf_GTA_type"/>
    <property type="match status" value="1"/>
</dbReference>
<dbReference type="Gene3D" id="3.90.550.10">
    <property type="entry name" value="Spore Coat Polysaccharide Biosynthesis Protein SpsA, Chain A"/>
    <property type="match status" value="1"/>
</dbReference>
<dbReference type="Proteomes" id="UP000319209">
    <property type="component" value="Chromosome"/>
</dbReference>
<reference evidence="2 3" key="1">
    <citation type="submission" date="2019-07" db="EMBL/GenBank/DDBJ databases">
        <title>Genome sequencing for Formosa sp. PS13.</title>
        <authorList>
            <person name="Park S.-J."/>
        </authorList>
    </citation>
    <scope>NUCLEOTIDE SEQUENCE [LARGE SCALE GENOMIC DNA]</scope>
    <source>
        <strain evidence="2 3">PS13</strain>
    </source>
</reference>
<feature type="domain" description="Glycosyltransferase 2-like" evidence="1">
    <location>
        <begin position="7"/>
        <end position="138"/>
    </location>
</feature>
<evidence type="ECO:0000259" key="1">
    <source>
        <dbReference type="Pfam" id="PF00535"/>
    </source>
</evidence>
<dbReference type="RefSeq" id="WP_143380595.1">
    <property type="nucleotide sequence ID" value="NZ_CP041637.1"/>
</dbReference>
<proteinExistence type="predicted"/>
<keyword evidence="2" id="KW-0808">Transferase</keyword>
<dbReference type="KEGG" id="fop:FNB79_06785"/>
<organism evidence="2 3">
    <name type="scientific">Formosa sediminum</name>
    <dbReference type="NCBI Taxonomy" id="2594004"/>
    <lineage>
        <taxon>Bacteria</taxon>
        <taxon>Pseudomonadati</taxon>
        <taxon>Bacteroidota</taxon>
        <taxon>Flavobacteriia</taxon>
        <taxon>Flavobacteriales</taxon>
        <taxon>Flavobacteriaceae</taxon>
        <taxon>Formosa</taxon>
    </lineage>
</organism>
<dbReference type="Pfam" id="PF00535">
    <property type="entry name" value="Glycos_transf_2"/>
    <property type="match status" value="1"/>
</dbReference>
<dbReference type="OrthoDB" id="597270at2"/>
<sequence>MKAFKVSVIIPLYNASEFLNETIHSVLNQSYTNIEIIIIDDNSTDDSFDKALEYQSDKVFVKSNKGKGACAARNYGFELSSGDYIQFLDADDVLSPDKIEKQVEALNGSRTELAVCNTVHFSGKLEEGKCVDQPYLYSTTKPEEFFINLWGGNTLPMHMVQTSAWLTPRNLINKFGLWNETLAKDQDGEFFARVGLHSSGIIYVPEIKNYYRKHNTGKNIASQKKDIHLKSILKATDLKAKYLFEITESEASKRAIATQYKHVAIDAWPQYKSVYKTAISKCKALGYSNYNPVLGGSIIEFIKHILGWRTAKLIAFYGRTFLNR</sequence>
<dbReference type="InterPro" id="IPR001173">
    <property type="entry name" value="Glyco_trans_2-like"/>
</dbReference>
<evidence type="ECO:0000313" key="2">
    <source>
        <dbReference type="EMBL" id="QDO93693.1"/>
    </source>
</evidence>
<accession>A0A516GQC5</accession>
<dbReference type="AlphaFoldDB" id="A0A516GQC5"/>
<dbReference type="EMBL" id="CP041637">
    <property type="protein sequence ID" value="QDO93693.1"/>
    <property type="molecule type" value="Genomic_DNA"/>
</dbReference>
<evidence type="ECO:0000313" key="3">
    <source>
        <dbReference type="Proteomes" id="UP000319209"/>
    </source>
</evidence>
<dbReference type="PANTHER" id="PTHR22916">
    <property type="entry name" value="GLYCOSYLTRANSFERASE"/>
    <property type="match status" value="1"/>
</dbReference>
<gene>
    <name evidence="2" type="ORF">FNB79_06785</name>
</gene>
<dbReference type="InterPro" id="IPR029044">
    <property type="entry name" value="Nucleotide-diphossugar_trans"/>
</dbReference>
<keyword evidence="3" id="KW-1185">Reference proteome</keyword>
<dbReference type="SUPFAM" id="SSF53448">
    <property type="entry name" value="Nucleotide-diphospho-sugar transferases"/>
    <property type="match status" value="1"/>
</dbReference>
<dbReference type="GO" id="GO:0016758">
    <property type="term" value="F:hexosyltransferase activity"/>
    <property type="evidence" value="ECO:0007669"/>
    <property type="project" value="UniProtKB-ARBA"/>
</dbReference>